<feature type="transmembrane region" description="Helical" evidence="9">
    <location>
        <begin position="95"/>
        <end position="114"/>
    </location>
</feature>
<dbReference type="InterPro" id="IPR052157">
    <property type="entry name" value="BCAA_transport_permease"/>
</dbReference>
<evidence type="ECO:0000256" key="9">
    <source>
        <dbReference type="SAM" id="Phobius"/>
    </source>
</evidence>
<evidence type="ECO:0000256" key="3">
    <source>
        <dbReference type="ARBA" id="ARBA00022475"/>
    </source>
</evidence>
<sequence length="312" mass="32414">MNTLLSSLATGLGQGAVYALIAVSFVIIYRATGVLNFAQPALLILGTFVTSVAATQMGLPFAVSALLAMIVVGLLSVGIERVAIRPMIGRPPFSAALVTVGLFIALLVVAFRLFDSKPRTVGDPWQLASVCLGGETTESFGVTGCSGGVQIYENAIARFVISLVVIGLLGWWLTRSKIGLAMRATSLDQETALAQGVSAGRMFSISWAIGGSLAALAGALLGANGSVVQATDALFALVALPAIIIGGLDSLKGAVLGGLIVGIAMALTKTYQPQFAPWLGTNFDNVVPYLLMIIVLLVRPYGIYGTREVQRV</sequence>
<feature type="transmembrane region" description="Helical" evidence="9">
    <location>
        <begin position="253"/>
        <end position="271"/>
    </location>
</feature>
<feature type="transmembrane region" description="Helical" evidence="9">
    <location>
        <begin position="12"/>
        <end position="29"/>
    </location>
</feature>
<dbReference type="Proteomes" id="UP000664385">
    <property type="component" value="Unassembled WGS sequence"/>
</dbReference>
<keyword evidence="5" id="KW-0029">Amino-acid transport</keyword>
<comment type="caution">
    <text evidence="10">The sequence shown here is derived from an EMBL/GenBank/DDBJ whole genome shotgun (WGS) entry which is preliminary data.</text>
</comment>
<feature type="transmembrane region" description="Helical" evidence="9">
    <location>
        <begin position="65"/>
        <end position="83"/>
    </location>
</feature>
<evidence type="ECO:0000256" key="2">
    <source>
        <dbReference type="ARBA" id="ARBA00022448"/>
    </source>
</evidence>
<comment type="subcellular location">
    <subcellularLocation>
        <location evidence="1">Cell membrane</location>
        <topology evidence="1">Multi-pass membrane protein</topology>
    </subcellularLocation>
</comment>
<evidence type="ECO:0000256" key="8">
    <source>
        <dbReference type="ARBA" id="ARBA00037998"/>
    </source>
</evidence>
<dbReference type="AlphaFoldDB" id="A0A939DTZ8"/>
<accession>A0A939DTZ8</accession>
<dbReference type="Pfam" id="PF02653">
    <property type="entry name" value="BPD_transp_2"/>
    <property type="match status" value="1"/>
</dbReference>
<feature type="transmembrane region" description="Helical" evidence="9">
    <location>
        <begin position="286"/>
        <end position="304"/>
    </location>
</feature>
<feature type="transmembrane region" description="Helical" evidence="9">
    <location>
        <begin position="155"/>
        <end position="173"/>
    </location>
</feature>
<protein>
    <submittedName>
        <fullName evidence="10">Branched-chain amino acid ABC transporter permease</fullName>
    </submittedName>
</protein>
<dbReference type="GO" id="GO:0006865">
    <property type="term" value="P:amino acid transport"/>
    <property type="evidence" value="ECO:0007669"/>
    <property type="project" value="UniProtKB-KW"/>
</dbReference>
<evidence type="ECO:0000256" key="5">
    <source>
        <dbReference type="ARBA" id="ARBA00022970"/>
    </source>
</evidence>
<evidence type="ECO:0000256" key="4">
    <source>
        <dbReference type="ARBA" id="ARBA00022692"/>
    </source>
</evidence>
<feature type="transmembrane region" description="Helical" evidence="9">
    <location>
        <begin position="227"/>
        <end position="246"/>
    </location>
</feature>
<feature type="transmembrane region" description="Helical" evidence="9">
    <location>
        <begin position="41"/>
        <end position="59"/>
    </location>
</feature>
<dbReference type="RefSeq" id="WP_206822810.1">
    <property type="nucleotide sequence ID" value="NZ_JAEMWU010000001.1"/>
</dbReference>
<evidence type="ECO:0000256" key="1">
    <source>
        <dbReference type="ARBA" id="ARBA00004651"/>
    </source>
</evidence>
<comment type="similarity">
    <text evidence="8">Belongs to the binding-protein-dependent transport system permease family. LivHM subfamily.</text>
</comment>
<proteinExistence type="inferred from homology"/>
<dbReference type="PANTHER" id="PTHR11795">
    <property type="entry name" value="BRANCHED-CHAIN AMINO ACID TRANSPORT SYSTEM PERMEASE PROTEIN LIVH"/>
    <property type="match status" value="1"/>
</dbReference>
<dbReference type="PANTHER" id="PTHR11795:SF451">
    <property type="entry name" value="ABC TRANSPORTER PERMEASE PROTEIN"/>
    <property type="match status" value="1"/>
</dbReference>
<keyword evidence="3" id="KW-1003">Cell membrane</keyword>
<keyword evidence="4 9" id="KW-0812">Transmembrane</keyword>
<dbReference type="InterPro" id="IPR001851">
    <property type="entry name" value="ABC_transp_permease"/>
</dbReference>
<dbReference type="CDD" id="cd06582">
    <property type="entry name" value="TM_PBP1_LivH_like"/>
    <property type="match status" value="1"/>
</dbReference>
<evidence type="ECO:0000256" key="6">
    <source>
        <dbReference type="ARBA" id="ARBA00022989"/>
    </source>
</evidence>
<keyword evidence="6 9" id="KW-1133">Transmembrane helix</keyword>
<evidence type="ECO:0000256" key="7">
    <source>
        <dbReference type="ARBA" id="ARBA00023136"/>
    </source>
</evidence>
<dbReference type="GO" id="GO:0005886">
    <property type="term" value="C:plasma membrane"/>
    <property type="evidence" value="ECO:0007669"/>
    <property type="project" value="UniProtKB-SubCell"/>
</dbReference>
<dbReference type="EMBL" id="JAEMWU010000001">
    <property type="protein sequence ID" value="MBN8205165.1"/>
    <property type="molecule type" value="Genomic_DNA"/>
</dbReference>
<dbReference type="GO" id="GO:0022857">
    <property type="term" value="F:transmembrane transporter activity"/>
    <property type="evidence" value="ECO:0007669"/>
    <property type="project" value="InterPro"/>
</dbReference>
<name>A0A939DTZ8_9MICO</name>
<organism evidence="10 11">
    <name type="scientific">Microbacterium esteraromaticum</name>
    <dbReference type="NCBI Taxonomy" id="57043"/>
    <lineage>
        <taxon>Bacteria</taxon>
        <taxon>Bacillati</taxon>
        <taxon>Actinomycetota</taxon>
        <taxon>Actinomycetes</taxon>
        <taxon>Micrococcales</taxon>
        <taxon>Microbacteriaceae</taxon>
        <taxon>Microbacterium</taxon>
    </lineage>
</organism>
<feature type="transmembrane region" description="Helical" evidence="9">
    <location>
        <begin position="202"/>
        <end position="221"/>
    </location>
</feature>
<keyword evidence="7 9" id="KW-0472">Membrane</keyword>
<evidence type="ECO:0000313" key="11">
    <source>
        <dbReference type="Proteomes" id="UP000664385"/>
    </source>
</evidence>
<reference evidence="10" key="1">
    <citation type="submission" date="2020-12" db="EMBL/GenBank/DDBJ databases">
        <title>PHA producing bacteria isolated from mangrove.</title>
        <authorList>
            <person name="Zheng W."/>
            <person name="Yu S."/>
            <person name="Huang Y."/>
        </authorList>
    </citation>
    <scope>NUCLEOTIDE SEQUENCE</scope>
    <source>
        <strain evidence="10">GN8-5</strain>
    </source>
</reference>
<gene>
    <name evidence="10" type="ORF">JF543_04240</name>
</gene>
<keyword evidence="2" id="KW-0813">Transport</keyword>
<evidence type="ECO:0000313" key="10">
    <source>
        <dbReference type="EMBL" id="MBN8205165.1"/>
    </source>
</evidence>